<dbReference type="SUPFAM" id="SSF51726">
    <property type="entry name" value="UROD/MetE-like"/>
    <property type="match status" value="1"/>
</dbReference>
<dbReference type="AlphaFoldDB" id="X0SW25"/>
<dbReference type="Gene3D" id="3.20.20.210">
    <property type="match status" value="1"/>
</dbReference>
<evidence type="ECO:0000313" key="2">
    <source>
        <dbReference type="EMBL" id="GAF80117.1"/>
    </source>
</evidence>
<sequence length="183" mass="21221">TCLDPRFERIMDEFAEINRRVFRVFARLPVKFVLCHDDIVCTRGPICSPAWMHKYIFPRYEELWGIVKDADKEVLFISDGCMDAYADDVIACGARGIISEPYTDYKPIARRYEQDNLFLAGEGDNRILNRNDPEEIDAMVRSMVETAHMTGGYMMSIGNCIPWNVNPEGIKRYLDRSAEWAHR</sequence>
<proteinExistence type="predicted"/>
<dbReference type="Pfam" id="PF01208">
    <property type="entry name" value="URO-D"/>
    <property type="match status" value="1"/>
</dbReference>
<dbReference type="InterPro" id="IPR038071">
    <property type="entry name" value="UROD/MetE-like_sf"/>
</dbReference>
<dbReference type="InterPro" id="IPR000257">
    <property type="entry name" value="Uroporphyrinogen_deCOase"/>
</dbReference>
<organism evidence="2">
    <name type="scientific">marine sediment metagenome</name>
    <dbReference type="NCBI Taxonomy" id="412755"/>
    <lineage>
        <taxon>unclassified sequences</taxon>
        <taxon>metagenomes</taxon>
        <taxon>ecological metagenomes</taxon>
    </lineage>
</organism>
<reference evidence="2" key="1">
    <citation type="journal article" date="2014" name="Front. Microbiol.">
        <title>High frequency of phylogenetically diverse reductive dehalogenase-homologous genes in deep subseafloor sedimentary metagenomes.</title>
        <authorList>
            <person name="Kawai M."/>
            <person name="Futagami T."/>
            <person name="Toyoda A."/>
            <person name="Takaki Y."/>
            <person name="Nishi S."/>
            <person name="Hori S."/>
            <person name="Arai W."/>
            <person name="Tsubouchi T."/>
            <person name="Morono Y."/>
            <person name="Uchiyama I."/>
            <person name="Ito T."/>
            <person name="Fujiyama A."/>
            <person name="Inagaki F."/>
            <person name="Takami H."/>
        </authorList>
    </citation>
    <scope>NUCLEOTIDE SEQUENCE</scope>
    <source>
        <strain evidence="2">Expedition CK06-06</strain>
    </source>
</reference>
<dbReference type="EMBL" id="BARS01007226">
    <property type="protein sequence ID" value="GAF80117.1"/>
    <property type="molecule type" value="Genomic_DNA"/>
</dbReference>
<comment type="caution">
    <text evidence="2">The sequence shown here is derived from an EMBL/GenBank/DDBJ whole genome shotgun (WGS) entry which is preliminary data.</text>
</comment>
<feature type="non-terminal residue" evidence="2">
    <location>
        <position position="1"/>
    </location>
</feature>
<feature type="domain" description="Uroporphyrinogen decarboxylase (URO-D)" evidence="1">
    <location>
        <begin position="7"/>
        <end position="177"/>
    </location>
</feature>
<evidence type="ECO:0000259" key="1">
    <source>
        <dbReference type="Pfam" id="PF01208"/>
    </source>
</evidence>
<dbReference type="GO" id="GO:0004853">
    <property type="term" value="F:uroporphyrinogen decarboxylase activity"/>
    <property type="evidence" value="ECO:0007669"/>
    <property type="project" value="InterPro"/>
</dbReference>
<name>X0SW25_9ZZZZ</name>
<dbReference type="GO" id="GO:0006779">
    <property type="term" value="P:porphyrin-containing compound biosynthetic process"/>
    <property type="evidence" value="ECO:0007669"/>
    <property type="project" value="InterPro"/>
</dbReference>
<gene>
    <name evidence="2" type="ORF">S01H1_13950</name>
</gene>
<protein>
    <recommendedName>
        <fullName evidence="1">Uroporphyrinogen decarboxylase (URO-D) domain-containing protein</fullName>
    </recommendedName>
</protein>
<accession>X0SW25</accession>